<reference evidence="1 2" key="1">
    <citation type="journal article" date="2020" name="bioRxiv">
        <title>Whole genome comparisons of ergot fungi reveals the divergence and evolution of species within the genus Claviceps are the result of varying mechanisms driving genome evolution and host range expansion.</title>
        <authorList>
            <person name="Wyka S.A."/>
            <person name="Mondo S.J."/>
            <person name="Liu M."/>
            <person name="Dettman J."/>
            <person name="Nalam V."/>
            <person name="Broders K.D."/>
        </authorList>
    </citation>
    <scope>NUCLEOTIDE SEQUENCE [LARGE SCALE GENOMIC DNA]</scope>
    <source>
        <strain evidence="1 2">CCC 1485</strain>
    </source>
</reference>
<evidence type="ECO:0000313" key="1">
    <source>
        <dbReference type="EMBL" id="KAG5928842.1"/>
    </source>
</evidence>
<sequence>MCCGEWRERQARARQRRRQLRSNDVAVRILARTREDKGIACFVNKFVNTMVAEHDISAQEVMHILLGLPLSHSSRSIYSVDCRTPDQHWKGDMITRGDEIYECVGGNGGHVVL</sequence>
<protein>
    <submittedName>
        <fullName evidence="1">Uncharacterized protein</fullName>
    </submittedName>
</protein>
<organism evidence="1 2">
    <name type="scientific">Claviceps pazoutovae</name>
    <dbReference type="NCBI Taxonomy" id="1649127"/>
    <lineage>
        <taxon>Eukaryota</taxon>
        <taxon>Fungi</taxon>
        <taxon>Dikarya</taxon>
        <taxon>Ascomycota</taxon>
        <taxon>Pezizomycotina</taxon>
        <taxon>Sordariomycetes</taxon>
        <taxon>Hypocreomycetidae</taxon>
        <taxon>Hypocreales</taxon>
        <taxon>Clavicipitaceae</taxon>
        <taxon>Claviceps</taxon>
    </lineage>
</organism>
<evidence type="ECO:0000313" key="2">
    <source>
        <dbReference type="Proteomes" id="UP000706124"/>
    </source>
</evidence>
<accession>A0A9P7M3G5</accession>
<proteinExistence type="predicted"/>
<gene>
    <name evidence="1" type="ORF">E4U60_007601</name>
</gene>
<dbReference type="OrthoDB" id="4958516at2759"/>
<name>A0A9P7M3G5_9HYPO</name>
<comment type="caution">
    <text evidence="1">The sequence shown here is derived from an EMBL/GenBank/DDBJ whole genome shotgun (WGS) entry which is preliminary data.</text>
</comment>
<keyword evidence="2" id="KW-1185">Reference proteome</keyword>
<dbReference type="AlphaFoldDB" id="A0A9P7M3G5"/>
<dbReference type="Proteomes" id="UP000706124">
    <property type="component" value="Unassembled WGS sequence"/>
</dbReference>
<dbReference type="EMBL" id="SRPO01000885">
    <property type="protein sequence ID" value="KAG5928842.1"/>
    <property type="molecule type" value="Genomic_DNA"/>
</dbReference>